<dbReference type="Pfam" id="PF00561">
    <property type="entry name" value="Abhydrolase_1"/>
    <property type="match status" value="1"/>
</dbReference>
<dbReference type="Gene3D" id="3.40.50.1820">
    <property type="entry name" value="alpha/beta hydrolase"/>
    <property type="match status" value="1"/>
</dbReference>
<feature type="compositionally biased region" description="Basic and acidic residues" evidence="1">
    <location>
        <begin position="78"/>
        <end position="104"/>
    </location>
</feature>
<feature type="region of interest" description="Disordered" evidence="1">
    <location>
        <begin position="1"/>
        <end position="52"/>
    </location>
</feature>
<name>A0A4V2JEJ6_9MICO</name>
<feature type="compositionally biased region" description="Basic residues" evidence="1">
    <location>
        <begin position="23"/>
        <end position="40"/>
    </location>
</feature>
<dbReference type="GO" id="GO:0016787">
    <property type="term" value="F:hydrolase activity"/>
    <property type="evidence" value="ECO:0007669"/>
    <property type="project" value="UniProtKB-KW"/>
</dbReference>
<dbReference type="PANTHER" id="PTHR43194">
    <property type="entry name" value="HYDROLASE ALPHA/BETA FOLD FAMILY"/>
    <property type="match status" value="1"/>
</dbReference>
<comment type="caution">
    <text evidence="3">The sequence shown here is derived from an EMBL/GenBank/DDBJ whole genome shotgun (WGS) entry which is preliminary data.</text>
</comment>
<protein>
    <submittedName>
        <fullName evidence="3">Alpha/beta fold hydrolase</fullName>
    </submittedName>
</protein>
<sequence length="363" mass="39786">MGARPPPHRAERRAVPLRTRTPPPRHPRRRRRDRRHARSRRNQDLEQPVEVRAPLVPAPDLVAAVRARRRAHPARLGAPRELRARRPRADVHLDRPRRQPDPHPRGARQPAARADGPPTVTFVLLHGLGGDRRQPMSLLQPALPEGAVVFAPDVRAHGTSTLIGSAEHFTLDALAGEVAASLPHGPLTILGISMGAALALRLALRGDLDIERLVFVRPAFTDRPLPANLAAFPVMGALLRDHGARRAEKLFRETDYFAELEAASPLGAEGAIEQFKKPEAVARALRLIEIPRHAAFTREEIASVDLPATVIAAERDPVHPVSVAELWHAGLPHSVLERVPARDDGMRDYVATTRAAVSAALAR</sequence>
<keyword evidence="4" id="KW-1185">Reference proteome</keyword>
<dbReference type="SUPFAM" id="SSF53474">
    <property type="entry name" value="alpha/beta-Hydrolases"/>
    <property type="match status" value="1"/>
</dbReference>
<evidence type="ECO:0000313" key="4">
    <source>
        <dbReference type="Proteomes" id="UP000294194"/>
    </source>
</evidence>
<accession>A0A4V2JEJ6</accession>
<reference evidence="4" key="1">
    <citation type="submission" date="2019-02" db="EMBL/GenBank/DDBJ databases">
        <title>Glaciihabitans arcticus sp. nov., a psychrotolerant bacterium isolated from polar soil.</title>
        <authorList>
            <person name="Dahal R.H."/>
        </authorList>
    </citation>
    <scope>NUCLEOTIDE SEQUENCE [LARGE SCALE GENOMIC DNA]</scope>
    <source>
        <strain evidence="4">RP-3-7</strain>
    </source>
</reference>
<dbReference type="PANTHER" id="PTHR43194:SF2">
    <property type="entry name" value="PEROXISOMAL MEMBRANE PROTEIN LPX1"/>
    <property type="match status" value="1"/>
</dbReference>
<proteinExistence type="predicted"/>
<dbReference type="AlphaFoldDB" id="A0A4V2JEJ6"/>
<dbReference type="EMBL" id="SISG01000002">
    <property type="protein sequence ID" value="TBN55496.1"/>
    <property type="molecule type" value="Genomic_DNA"/>
</dbReference>
<gene>
    <name evidence="3" type="ORF">EYE40_14955</name>
</gene>
<feature type="region of interest" description="Disordered" evidence="1">
    <location>
        <begin position="70"/>
        <end position="117"/>
    </location>
</feature>
<dbReference type="InterPro" id="IPR050228">
    <property type="entry name" value="Carboxylesterase_BioH"/>
</dbReference>
<organism evidence="3 4">
    <name type="scientific">Glaciihabitans arcticus</name>
    <dbReference type="NCBI Taxonomy" id="2668039"/>
    <lineage>
        <taxon>Bacteria</taxon>
        <taxon>Bacillati</taxon>
        <taxon>Actinomycetota</taxon>
        <taxon>Actinomycetes</taxon>
        <taxon>Micrococcales</taxon>
        <taxon>Microbacteriaceae</taxon>
        <taxon>Glaciihabitans</taxon>
    </lineage>
</organism>
<dbReference type="InterPro" id="IPR029058">
    <property type="entry name" value="AB_hydrolase_fold"/>
</dbReference>
<evidence type="ECO:0000259" key="2">
    <source>
        <dbReference type="Pfam" id="PF00561"/>
    </source>
</evidence>
<evidence type="ECO:0000313" key="3">
    <source>
        <dbReference type="EMBL" id="TBN55496.1"/>
    </source>
</evidence>
<feature type="domain" description="AB hydrolase-1" evidence="2">
    <location>
        <begin position="121"/>
        <end position="336"/>
    </location>
</feature>
<evidence type="ECO:0000256" key="1">
    <source>
        <dbReference type="SAM" id="MobiDB-lite"/>
    </source>
</evidence>
<dbReference type="InterPro" id="IPR000073">
    <property type="entry name" value="AB_hydrolase_1"/>
</dbReference>
<keyword evidence="3" id="KW-0378">Hydrolase</keyword>
<dbReference type="Proteomes" id="UP000294194">
    <property type="component" value="Unassembled WGS sequence"/>
</dbReference>